<dbReference type="InterPro" id="IPR036388">
    <property type="entry name" value="WH-like_DNA-bd_sf"/>
</dbReference>
<organism evidence="2 3">
    <name type="scientific">Deinococcus yavapaiensis KR-236</name>
    <dbReference type="NCBI Taxonomy" id="694435"/>
    <lineage>
        <taxon>Bacteria</taxon>
        <taxon>Thermotogati</taxon>
        <taxon>Deinococcota</taxon>
        <taxon>Deinococci</taxon>
        <taxon>Deinococcales</taxon>
        <taxon>Deinococcaceae</taxon>
        <taxon>Deinococcus</taxon>
    </lineage>
</organism>
<dbReference type="Pfam" id="PF03704">
    <property type="entry name" value="BTAD"/>
    <property type="match status" value="1"/>
</dbReference>
<sequence length="263" mass="28980">MPTFTLLDSPSSRGGAAATTLQLLGAPTVLNAAKRRVALERKTAALLAILALEGPTPRARLLHLLWPESREETARNNLVQLLRKLHALAGTSLIEGRVCLALCADVTADVLGLDASPSGSDASLLHGDPRLLAACEFDDCPDLEEWVIFARERLFERTLLRLRDHADRFERTGQSSEALRVVQRLLYLDPLSEDAHVRLMRLHASTGNRHRAWTCFEQLRTRLRRELGVEPLGETQGLARALLGGERFTADARPAAFSLRSSA</sequence>
<dbReference type="InterPro" id="IPR005158">
    <property type="entry name" value="BTAD"/>
</dbReference>
<dbReference type="RefSeq" id="WP_170130933.1">
    <property type="nucleotide sequence ID" value="NZ_QJSX01000004.1"/>
</dbReference>
<keyword evidence="3" id="KW-1185">Reference proteome</keyword>
<dbReference type="GO" id="GO:0003677">
    <property type="term" value="F:DNA binding"/>
    <property type="evidence" value="ECO:0007669"/>
    <property type="project" value="UniProtKB-KW"/>
</dbReference>
<dbReference type="SUPFAM" id="SSF48452">
    <property type="entry name" value="TPR-like"/>
    <property type="match status" value="1"/>
</dbReference>
<dbReference type="InterPro" id="IPR051677">
    <property type="entry name" value="AfsR-DnrI-RedD_regulator"/>
</dbReference>
<proteinExistence type="predicted"/>
<dbReference type="AlphaFoldDB" id="A0A318SKU5"/>
<reference evidence="2 3" key="1">
    <citation type="submission" date="2018-06" db="EMBL/GenBank/DDBJ databases">
        <title>Genomic Encyclopedia of Type Strains, Phase IV (KMG-IV): sequencing the most valuable type-strain genomes for metagenomic binning, comparative biology and taxonomic classification.</title>
        <authorList>
            <person name="Goeker M."/>
        </authorList>
    </citation>
    <scope>NUCLEOTIDE SEQUENCE [LARGE SCALE GENOMIC DNA]</scope>
    <source>
        <strain evidence="2 3">DSM 18048</strain>
    </source>
</reference>
<dbReference type="Gene3D" id="1.10.10.10">
    <property type="entry name" value="Winged helix-like DNA-binding domain superfamily/Winged helix DNA-binding domain"/>
    <property type="match status" value="1"/>
</dbReference>
<dbReference type="Proteomes" id="UP000248326">
    <property type="component" value="Unassembled WGS sequence"/>
</dbReference>
<feature type="domain" description="Bacterial transcriptional activator" evidence="1">
    <location>
        <begin position="104"/>
        <end position="243"/>
    </location>
</feature>
<name>A0A318SKU5_9DEIO</name>
<evidence type="ECO:0000313" key="3">
    <source>
        <dbReference type="Proteomes" id="UP000248326"/>
    </source>
</evidence>
<dbReference type="Gene3D" id="1.25.40.10">
    <property type="entry name" value="Tetratricopeptide repeat domain"/>
    <property type="match status" value="1"/>
</dbReference>
<comment type="caution">
    <text evidence="2">The sequence shown here is derived from an EMBL/GenBank/DDBJ whole genome shotgun (WGS) entry which is preliminary data.</text>
</comment>
<dbReference type="InterPro" id="IPR011990">
    <property type="entry name" value="TPR-like_helical_dom_sf"/>
</dbReference>
<protein>
    <submittedName>
        <fullName evidence="2">DNA-binding SARP family transcriptional activator</fullName>
    </submittedName>
</protein>
<evidence type="ECO:0000259" key="1">
    <source>
        <dbReference type="SMART" id="SM01043"/>
    </source>
</evidence>
<dbReference type="SMART" id="SM01043">
    <property type="entry name" value="BTAD"/>
    <property type="match status" value="1"/>
</dbReference>
<gene>
    <name evidence="2" type="ORF">DES52_104263</name>
</gene>
<dbReference type="PANTHER" id="PTHR35807">
    <property type="entry name" value="TRANSCRIPTIONAL REGULATOR REDD-RELATED"/>
    <property type="match status" value="1"/>
</dbReference>
<dbReference type="EMBL" id="QJSX01000004">
    <property type="protein sequence ID" value="PYE54989.1"/>
    <property type="molecule type" value="Genomic_DNA"/>
</dbReference>
<keyword evidence="2" id="KW-0238">DNA-binding</keyword>
<accession>A0A318SKU5</accession>
<evidence type="ECO:0000313" key="2">
    <source>
        <dbReference type="EMBL" id="PYE54989.1"/>
    </source>
</evidence>